<dbReference type="InParanoid" id="A0A1U8ASP5"/>
<keyword evidence="1" id="KW-0805">Transcription regulation</keyword>
<dbReference type="InterPro" id="IPR003441">
    <property type="entry name" value="NAC-dom"/>
</dbReference>
<feature type="domain" description="NAC" evidence="6">
    <location>
        <begin position="1"/>
        <end position="78"/>
    </location>
</feature>
<dbReference type="STRING" id="4432.A0A1U8ASP5"/>
<evidence type="ECO:0000256" key="1">
    <source>
        <dbReference type="ARBA" id="ARBA00023015"/>
    </source>
</evidence>
<dbReference type="PANTHER" id="PTHR31719:SF212">
    <property type="entry name" value="NAC DOMAIN-CONTAINING PROTEIN 72-LIKE"/>
    <property type="match status" value="1"/>
</dbReference>
<protein>
    <submittedName>
        <fullName evidence="8">NAC domain-containing protein 72-like</fullName>
    </submittedName>
</protein>
<dbReference type="GeneID" id="104606072"/>
<keyword evidence="7" id="KW-1185">Reference proteome</keyword>
<dbReference type="PANTHER" id="PTHR31719">
    <property type="entry name" value="NAC TRANSCRIPTION FACTOR 56"/>
    <property type="match status" value="1"/>
</dbReference>
<dbReference type="Gene3D" id="2.170.150.80">
    <property type="entry name" value="NAC domain"/>
    <property type="match status" value="1"/>
</dbReference>
<dbReference type="KEGG" id="nnu:104606072"/>
<dbReference type="SUPFAM" id="SSF101941">
    <property type="entry name" value="NAC domain"/>
    <property type="match status" value="1"/>
</dbReference>
<dbReference type="GO" id="GO:0006355">
    <property type="term" value="P:regulation of DNA-templated transcription"/>
    <property type="evidence" value="ECO:0007669"/>
    <property type="project" value="InterPro"/>
</dbReference>
<feature type="compositionally biased region" description="Acidic residues" evidence="5">
    <location>
        <begin position="105"/>
        <end position="116"/>
    </location>
</feature>
<feature type="compositionally biased region" description="Basic and acidic residues" evidence="5">
    <location>
        <begin position="123"/>
        <end position="133"/>
    </location>
</feature>
<keyword evidence="4" id="KW-0539">Nucleus</keyword>
<feature type="region of interest" description="Disordered" evidence="5">
    <location>
        <begin position="1"/>
        <end position="24"/>
    </location>
</feature>
<accession>A0A1U8ASP5</accession>
<dbReference type="GO" id="GO:0003677">
    <property type="term" value="F:DNA binding"/>
    <property type="evidence" value="ECO:0007669"/>
    <property type="project" value="UniProtKB-KW"/>
</dbReference>
<dbReference type="OrthoDB" id="1747437at2759"/>
<evidence type="ECO:0000313" key="8">
    <source>
        <dbReference type="RefSeq" id="XP_010269426.1"/>
    </source>
</evidence>
<sequence>MPKHFTTNGYWKETGPNKDIKDGNGKNIGVKKSLVFYGGTKTNWIMHEYIIREHQRAANDEPDHMKLDDYVLCRIYEKKRGNSNRNTVPIVDVDDSDEVEVEVEDGFEVEEEEEDQGQGAAANREEECINKAGEGVDREEMAYLKLMWV</sequence>
<dbReference type="PROSITE" id="PS51005">
    <property type="entry name" value="NAC"/>
    <property type="match status" value="1"/>
</dbReference>
<dbReference type="Proteomes" id="UP000189703">
    <property type="component" value="Unplaced"/>
</dbReference>
<keyword evidence="2" id="KW-0238">DNA-binding</keyword>
<dbReference type="AlphaFoldDB" id="A0A1U8ASP5"/>
<evidence type="ECO:0000256" key="2">
    <source>
        <dbReference type="ARBA" id="ARBA00023125"/>
    </source>
</evidence>
<name>A0A1U8ASP5_NELNU</name>
<evidence type="ECO:0000256" key="4">
    <source>
        <dbReference type="ARBA" id="ARBA00023242"/>
    </source>
</evidence>
<dbReference type="InterPro" id="IPR036093">
    <property type="entry name" value="NAC_dom_sf"/>
</dbReference>
<evidence type="ECO:0000259" key="6">
    <source>
        <dbReference type="PROSITE" id="PS51005"/>
    </source>
</evidence>
<gene>
    <name evidence="8" type="primary">LOC104606072</name>
</gene>
<keyword evidence="3" id="KW-0804">Transcription</keyword>
<evidence type="ECO:0000256" key="5">
    <source>
        <dbReference type="SAM" id="MobiDB-lite"/>
    </source>
</evidence>
<organism evidence="7 8">
    <name type="scientific">Nelumbo nucifera</name>
    <name type="common">Sacred lotus</name>
    <dbReference type="NCBI Taxonomy" id="4432"/>
    <lineage>
        <taxon>Eukaryota</taxon>
        <taxon>Viridiplantae</taxon>
        <taxon>Streptophyta</taxon>
        <taxon>Embryophyta</taxon>
        <taxon>Tracheophyta</taxon>
        <taxon>Spermatophyta</taxon>
        <taxon>Magnoliopsida</taxon>
        <taxon>Proteales</taxon>
        <taxon>Nelumbonaceae</taxon>
        <taxon>Nelumbo</taxon>
    </lineage>
</organism>
<evidence type="ECO:0000313" key="7">
    <source>
        <dbReference type="Proteomes" id="UP000189703"/>
    </source>
</evidence>
<feature type="compositionally biased region" description="Basic and acidic residues" evidence="5">
    <location>
        <begin position="15"/>
        <end position="24"/>
    </location>
</feature>
<proteinExistence type="predicted"/>
<evidence type="ECO:0000256" key="3">
    <source>
        <dbReference type="ARBA" id="ARBA00023163"/>
    </source>
</evidence>
<dbReference type="RefSeq" id="XP_010269426.1">
    <property type="nucleotide sequence ID" value="XM_010271124.1"/>
</dbReference>
<dbReference type="Pfam" id="PF02365">
    <property type="entry name" value="NAM"/>
    <property type="match status" value="1"/>
</dbReference>
<reference evidence="8" key="1">
    <citation type="submission" date="2025-08" db="UniProtKB">
        <authorList>
            <consortium name="RefSeq"/>
        </authorList>
    </citation>
    <scope>IDENTIFICATION</scope>
</reference>
<feature type="region of interest" description="Disordered" evidence="5">
    <location>
        <begin position="105"/>
        <end position="133"/>
    </location>
</feature>